<feature type="signal peptide" evidence="1">
    <location>
        <begin position="1"/>
        <end position="19"/>
    </location>
</feature>
<dbReference type="PANTHER" id="PTHR16926">
    <property type="entry name" value="INTERLEUKIN 9"/>
    <property type="match status" value="1"/>
</dbReference>
<gene>
    <name evidence="3" type="primary">Il9</name>
</gene>
<feature type="chain" id="PRO_5010295395" evidence="1">
    <location>
        <begin position="20"/>
        <end position="144"/>
    </location>
</feature>
<dbReference type="GO" id="GO:0005615">
    <property type="term" value="C:extracellular space"/>
    <property type="evidence" value="ECO:0007669"/>
    <property type="project" value="TreeGrafter"/>
</dbReference>
<dbReference type="GO" id="GO:0005140">
    <property type="term" value="F:interleukin-9 receptor binding"/>
    <property type="evidence" value="ECO:0007669"/>
    <property type="project" value="TreeGrafter"/>
</dbReference>
<dbReference type="InterPro" id="IPR020447">
    <property type="entry name" value="IL-9"/>
</dbReference>
<dbReference type="Proteomes" id="UP000081671">
    <property type="component" value="Unplaced"/>
</dbReference>
<name>A0A1S3F473_DIPOR</name>
<dbReference type="KEGG" id="dord:105985451"/>
<dbReference type="GeneID" id="105985451"/>
<keyword evidence="1" id="KW-0732">Signal</keyword>
<dbReference type="PRINTS" id="PR01926">
    <property type="entry name" value="INTERLEUKIN9"/>
</dbReference>
<reference evidence="3" key="1">
    <citation type="submission" date="2025-08" db="UniProtKB">
        <authorList>
            <consortium name="RefSeq"/>
        </authorList>
    </citation>
    <scope>IDENTIFICATION</scope>
    <source>
        <tissue evidence="3">Kidney</tissue>
    </source>
</reference>
<evidence type="ECO:0000313" key="3">
    <source>
        <dbReference type="RefSeq" id="XP_012871453.1"/>
    </source>
</evidence>
<dbReference type="AlphaFoldDB" id="A0A1S3F473"/>
<dbReference type="RefSeq" id="XP_012871453.1">
    <property type="nucleotide sequence ID" value="XM_013015999.1"/>
</dbReference>
<dbReference type="GO" id="GO:0005125">
    <property type="term" value="F:cytokine activity"/>
    <property type="evidence" value="ECO:0007669"/>
    <property type="project" value="TreeGrafter"/>
</dbReference>
<dbReference type="CTD" id="3578"/>
<dbReference type="PANTHER" id="PTHR16926:SF1">
    <property type="entry name" value="INTERLEUKIN-9"/>
    <property type="match status" value="1"/>
</dbReference>
<proteinExistence type="predicted"/>
<dbReference type="OrthoDB" id="9831043at2759"/>
<evidence type="ECO:0000313" key="2">
    <source>
        <dbReference type="Proteomes" id="UP000081671"/>
    </source>
</evidence>
<evidence type="ECO:0000256" key="1">
    <source>
        <dbReference type="SAM" id="SignalP"/>
    </source>
</evidence>
<accession>A0A1S3F473</accession>
<sequence length="144" mass="15809">MLLAVVLTSTLLSLCSTEAQRCSSSIAIFNVDFLIEKLQKDPSSTCSCSANVTSCLCLPIPPDNCPTPCLREGLSQLINVTQKTDRKQIFYRVRKVVEVLKYNKCPSFSCEQPCNQTMAGNTMTFLRTLRGTFQKATGAIGGQM</sequence>
<dbReference type="InParanoid" id="A0A1S3F473"/>
<protein>
    <submittedName>
        <fullName evidence="3">Interleukin-9</fullName>
    </submittedName>
</protein>
<dbReference type="FunCoup" id="A0A1S3F473">
    <property type="interactions" value="438"/>
</dbReference>
<keyword evidence="2" id="KW-1185">Reference proteome</keyword>
<organism evidence="2 3">
    <name type="scientific">Dipodomys ordii</name>
    <name type="common">Ord's kangaroo rat</name>
    <dbReference type="NCBI Taxonomy" id="10020"/>
    <lineage>
        <taxon>Eukaryota</taxon>
        <taxon>Metazoa</taxon>
        <taxon>Chordata</taxon>
        <taxon>Craniata</taxon>
        <taxon>Vertebrata</taxon>
        <taxon>Euteleostomi</taxon>
        <taxon>Mammalia</taxon>
        <taxon>Eutheria</taxon>
        <taxon>Euarchontoglires</taxon>
        <taxon>Glires</taxon>
        <taxon>Rodentia</taxon>
        <taxon>Castorimorpha</taxon>
        <taxon>Heteromyidae</taxon>
        <taxon>Dipodomyinae</taxon>
        <taxon>Dipodomys</taxon>
    </lineage>
</organism>